<dbReference type="PROSITE" id="PS50995">
    <property type="entry name" value="HTH_MARR_2"/>
    <property type="match status" value="1"/>
</dbReference>
<dbReference type="PANTHER" id="PTHR33164">
    <property type="entry name" value="TRANSCRIPTIONAL REGULATOR, MARR FAMILY"/>
    <property type="match status" value="1"/>
</dbReference>
<dbReference type="EMBL" id="VOKX01000112">
    <property type="protein sequence ID" value="KAB7834813.1"/>
    <property type="molecule type" value="Genomic_DNA"/>
</dbReference>
<keyword evidence="3" id="KW-1185">Reference proteome</keyword>
<evidence type="ECO:0000259" key="1">
    <source>
        <dbReference type="PROSITE" id="PS50995"/>
    </source>
</evidence>
<comment type="caution">
    <text evidence="2">The sequence shown here is derived from an EMBL/GenBank/DDBJ whole genome shotgun (WGS) entry which is preliminary data.</text>
</comment>
<accession>A0A5N5W047</accession>
<dbReference type="PRINTS" id="PR00598">
    <property type="entry name" value="HTHMARR"/>
</dbReference>
<dbReference type="OrthoDB" id="3177763at2"/>
<dbReference type="Proteomes" id="UP000327000">
    <property type="component" value="Unassembled WGS sequence"/>
</dbReference>
<dbReference type="InterPro" id="IPR039422">
    <property type="entry name" value="MarR/SlyA-like"/>
</dbReference>
<name>A0A5N5W047_STRMB</name>
<protein>
    <submittedName>
        <fullName evidence="2">MarR family transcriptional regulator</fullName>
    </submittedName>
</protein>
<dbReference type="InterPro" id="IPR036388">
    <property type="entry name" value="WH-like_DNA-bd_sf"/>
</dbReference>
<dbReference type="InterPro" id="IPR000835">
    <property type="entry name" value="HTH_MarR-typ"/>
</dbReference>
<dbReference type="SMART" id="SM00347">
    <property type="entry name" value="HTH_MARR"/>
    <property type="match status" value="1"/>
</dbReference>
<proteinExistence type="predicted"/>
<sequence length="141" mass="14919">MPLSLMLIGLGRFVQDAAHHVLSARDGYSLRMMGALGHLAREPGLSYSELGRRAGVTAQSMQATVLRLEEAGAVARTTPAGRGRKAELQVTERGRRMLDDMRQVLAGLEGPLTAGLSAEERSVLARVLGRVMGNAAAAAGR</sequence>
<dbReference type="Gene3D" id="1.10.10.10">
    <property type="entry name" value="Winged helix-like DNA-binding domain superfamily/Winged helix DNA-binding domain"/>
    <property type="match status" value="1"/>
</dbReference>
<dbReference type="AlphaFoldDB" id="A0A5N5W047"/>
<evidence type="ECO:0000313" key="2">
    <source>
        <dbReference type="EMBL" id="KAB7834813.1"/>
    </source>
</evidence>
<evidence type="ECO:0000313" key="3">
    <source>
        <dbReference type="Proteomes" id="UP000327000"/>
    </source>
</evidence>
<dbReference type="GO" id="GO:0003700">
    <property type="term" value="F:DNA-binding transcription factor activity"/>
    <property type="evidence" value="ECO:0007669"/>
    <property type="project" value="InterPro"/>
</dbReference>
<gene>
    <name evidence="2" type="ORF">FRZ00_28705</name>
</gene>
<organism evidence="2 3">
    <name type="scientific">Streptomyces mobaraensis</name>
    <name type="common">Streptoverticillium mobaraense</name>
    <dbReference type="NCBI Taxonomy" id="35621"/>
    <lineage>
        <taxon>Bacteria</taxon>
        <taxon>Bacillati</taxon>
        <taxon>Actinomycetota</taxon>
        <taxon>Actinomycetes</taxon>
        <taxon>Kitasatosporales</taxon>
        <taxon>Streptomycetaceae</taxon>
        <taxon>Streptomyces</taxon>
    </lineage>
</organism>
<feature type="domain" description="HTH marR-type" evidence="1">
    <location>
        <begin position="1"/>
        <end position="133"/>
    </location>
</feature>
<dbReference type="PANTHER" id="PTHR33164:SF43">
    <property type="entry name" value="HTH-TYPE TRANSCRIPTIONAL REPRESSOR YETL"/>
    <property type="match status" value="1"/>
</dbReference>
<dbReference type="SUPFAM" id="SSF46785">
    <property type="entry name" value="Winged helix' DNA-binding domain"/>
    <property type="match status" value="1"/>
</dbReference>
<dbReference type="InterPro" id="IPR036390">
    <property type="entry name" value="WH_DNA-bd_sf"/>
</dbReference>
<dbReference type="GO" id="GO:0006950">
    <property type="term" value="P:response to stress"/>
    <property type="evidence" value="ECO:0007669"/>
    <property type="project" value="TreeGrafter"/>
</dbReference>
<reference evidence="2 3" key="1">
    <citation type="journal article" date="2019" name="Microb. Cell Fact.">
        <title>Exploring novel herbicidin analogues by transcriptional regulator overexpression and MS/MS molecular networking.</title>
        <authorList>
            <person name="Shi Y."/>
            <person name="Gu R."/>
            <person name="Li Y."/>
            <person name="Wang X."/>
            <person name="Ren W."/>
            <person name="Li X."/>
            <person name="Wang L."/>
            <person name="Xie Y."/>
            <person name="Hong B."/>
        </authorList>
    </citation>
    <scope>NUCLEOTIDE SEQUENCE [LARGE SCALE GENOMIC DNA]</scope>
    <source>
        <strain evidence="2 3">US-43</strain>
    </source>
</reference>
<dbReference type="Pfam" id="PF12802">
    <property type="entry name" value="MarR_2"/>
    <property type="match status" value="1"/>
</dbReference>